<dbReference type="EMBL" id="AJIX01000028">
    <property type="protein sequence ID" value="KGR08598.1"/>
    <property type="molecule type" value="Genomic_DNA"/>
</dbReference>
<reference evidence="2 3" key="1">
    <citation type="submission" date="2013-12" db="EMBL/GenBank/DDBJ databases">
        <title>The Genome Sequence of Candida albicans P78048.</title>
        <authorList>
            <consortium name="The Broad Institute Genome Sequencing Platform"/>
            <consortium name="The Broad Institute Genome Sequencing Center for Infectious Disease"/>
            <person name="Cuomo C."/>
            <person name="Bennett R."/>
            <person name="Hirakawa M."/>
            <person name="Noverr M."/>
            <person name="Mitchell A."/>
            <person name="Young S.K."/>
            <person name="Zeng Q."/>
            <person name="Gargeya S."/>
            <person name="Fitzgerald M."/>
            <person name="Abouelleil A."/>
            <person name="Alvarado L."/>
            <person name="Berlin A.M."/>
            <person name="Chapman S.B."/>
            <person name="Dewar J."/>
            <person name="Goldberg J."/>
            <person name="Griggs A."/>
            <person name="Gujja S."/>
            <person name="Hansen M."/>
            <person name="Howarth C."/>
            <person name="Imamovic A."/>
            <person name="Larimer J."/>
            <person name="McCowan C."/>
            <person name="Murphy C."/>
            <person name="Pearson M."/>
            <person name="Priest M."/>
            <person name="Roberts A."/>
            <person name="Saif S."/>
            <person name="Shea T."/>
            <person name="Sykes S."/>
            <person name="Wortman J."/>
            <person name="Nusbaum C."/>
            <person name="Birren B."/>
        </authorList>
    </citation>
    <scope>NUCLEOTIDE SEQUENCE [LARGE SCALE GENOMIC DNA]</scope>
    <source>
        <strain evidence="2 3">P78048</strain>
    </source>
</reference>
<keyword evidence="1" id="KW-0812">Transmembrane</keyword>
<organism evidence="2 3">
    <name type="scientific">Candida albicans P78048</name>
    <dbReference type="NCBI Taxonomy" id="1094989"/>
    <lineage>
        <taxon>Eukaryota</taxon>
        <taxon>Fungi</taxon>
        <taxon>Dikarya</taxon>
        <taxon>Ascomycota</taxon>
        <taxon>Saccharomycotina</taxon>
        <taxon>Pichiomycetes</taxon>
        <taxon>Debaryomycetaceae</taxon>
        <taxon>Candida/Lodderomyces clade</taxon>
        <taxon>Candida</taxon>
    </lineage>
</organism>
<evidence type="ECO:0000313" key="2">
    <source>
        <dbReference type="EMBL" id="KGR08598.1"/>
    </source>
</evidence>
<feature type="transmembrane region" description="Helical" evidence="1">
    <location>
        <begin position="35"/>
        <end position="56"/>
    </location>
</feature>
<gene>
    <name evidence="2" type="ORF">MG3_04157</name>
</gene>
<keyword evidence="1" id="KW-0472">Membrane</keyword>
<proteinExistence type="predicted"/>
<protein>
    <recommendedName>
        <fullName evidence="4">Transmembrane protein</fullName>
    </recommendedName>
</protein>
<sequence length="98" mass="11320">MIQIVVTTPPPPKHTDSSSINKNQKYILGCCKPTCIYMGFSSVILVHYSSVVWVYFCNPIKSCSPTRINEIRISQRMGERKRKLRTKKKFVLPILFVE</sequence>
<keyword evidence="1" id="KW-1133">Transmembrane helix</keyword>
<name>A0AB34PQM5_CANAX</name>
<dbReference type="AlphaFoldDB" id="A0AB34PQM5"/>
<evidence type="ECO:0000256" key="1">
    <source>
        <dbReference type="SAM" id="Phobius"/>
    </source>
</evidence>
<evidence type="ECO:0008006" key="4">
    <source>
        <dbReference type="Google" id="ProtNLM"/>
    </source>
</evidence>
<comment type="caution">
    <text evidence="2">The sequence shown here is derived from an EMBL/GenBank/DDBJ whole genome shotgun (WGS) entry which is preliminary data.</text>
</comment>
<evidence type="ECO:0000313" key="3">
    <source>
        <dbReference type="Proteomes" id="UP000030161"/>
    </source>
</evidence>
<accession>A0AB34PQM5</accession>
<dbReference type="Proteomes" id="UP000030161">
    <property type="component" value="Unassembled WGS sequence"/>
</dbReference>